<feature type="transmembrane region" description="Helical" evidence="1">
    <location>
        <begin position="88"/>
        <end position="107"/>
    </location>
</feature>
<dbReference type="Proteomes" id="UP001295684">
    <property type="component" value="Unassembled WGS sequence"/>
</dbReference>
<name>A0AAD2D963_EUPCR</name>
<keyword evidence="1" id="KW-0812">Transmembrane</keyword>
<dbReference type="Pfam" id="PF04241">
    <property type="entry name" value="DUF423"/>
    <property type="match status" value="1"/>
</dbReference>
<feature type="transmembrane region" description="Helical" evidence="1">
    <location>
        <begin position="57"/>
        <end position="76"/>
    </location>
</feature>
<keyword evidence="2" id="KW-0732">Signal</keyword>
<keyword evidence="4" id="KW-1185">Reference proteome</keyword>
<comment type="caution">
    <text evidence="3">The sequence shown here is derived from an EMBL/GenBank/DDBJ whole genome shotgun (WGS) entry which is preliminary data.</text>
</comment>
<evidence type="ECO:0000313" key="3">
    <source>
        <dbReference type="EMBL" id="CAI2385597.1"/>
    </source>
</evidence>
<reference evidence="3" key="1">
    <citation type="submission" date="2023-07" db="EMBL/GenBank/DDBJ databases">
        <authorList>
            <consortium name="AG Swart"/>
            <person name="Singh M."/>
            <person name="Singh A."/>
            <person name="Seah K."/>
            <person name="Emmerich C."/>
        </authorList>
    </citation>
    <scope>NUCLEOTIDE SEQUENCE</scope>
    <source>
        <strain evidence="3">DP1</strain>
    </source>
</reference>
<evidence type="ECO:0000313" key="4">
    <source>
        <dbReference type="Proteomes" id="UP001295684"/>
    </source>
</evidence>
<evidence type="ECO:0000256" key="1">
    <source>
        <dbReference type="SAM" id="Phobius"/>
    </source>
</evidence>
<accession>A0AAD2D963</accession>
<dbReference type="AlphaFoldDB" id="A0AAD2D963"/>
<organism evidence="3 4">
    <name type="scientific">Euplotes crassus</name>
    <dbReference type="NCBI Taxonomy" id="5936"/>
    <lineage>
        <taxon>Eukaryota</taxon>
        <taxon>Sar</taxon>
        <taxon>Alveolata</taxon>
        <taxon>Ciliophora</taxon>
        <taxon>Intramacronucleata</taxon>
        <taxon>Spirotrichea</taxon>
        <taxon>Hypotrichia</taxon>
        <taxon>Euplotida</taxon>
        <taxon>Euplotidae</taxon>
        <taxon>Moneuplotes</taxon>
    </lineage>
</organism>
<feature type="chain" id="PRO_5042013855" evidence="2">
    <location>
        <begin position="23"/>
        <end position="113"/>
    </location>
</feature>
<gene>
    <name evidence="3" type="ORF">ECRASSUSDP1_LOCUS27175</name>
</gene>
<proteinExistence type="predicted"/>
<dbReference type="EMBL" id="CAMPGE010028035">
    <property type="protein sequence ID" value="CAI2385597.1"/>
    <property type="molecule type" value="Genomic_DNA"/>
</dbReference>
<feature type="signal peptide" evidence="2">
    <location>
        <begin position="1"/>
        <end position="22"/>
    </location>
</feature>
<dbReference type="InterPro" id="IPR006696">
    <property type="entry name" value="DUF423"/>
</dbReference>
<keyword evidence="1" id="KW-1133">Transmembrane helix</keyword>
<sequence>MWISGCLVALGSLILHTIAAHAKSITEEDRNSLKSAANLATTSGVSMCLLALSGGHFLIFLTQFLGVTLFSGLICYRIYTGDETFKRLVPYGGMLMMLSWVLMAILISPKIDA</sequence>
<keyword evidence="1" id="KW-0472">Membrane</keyword>
<evidence type="ECO:0000256" key="2">
    <source>
        <dbReference type="SAM" id="SignalP"/>
    </source>
</evidence>
<protein>
    <submittedName>
        <fullName evidence="3">Uncharacterized protein</fullName>
    </submittedName>
</protein>